<dbReference type="PANTHER" id="PTHR43046">
    <property type="entry name" value="GDP-MANNOSE MANNOSYL HYDROLASE"/>
    <property type="match status" value="1"/>
</dbReference>
<evidence type="ECO:0000313" key="4">
    <source>
        <dbReference type="EMBL" id="AWB96508.1"/>
    </source>
</evidence>
<dbReference type="EMBL" id="CP028913">
    <property type="protein sequence ID" value="AWB96508.1"/>
    <property type="molecule type" value="Genomic_DNA"/>
</dbReference>
<comment type="cofactor">
    <cofactor evidence="1">
        <name>Mg(2+)</name>
        <dbReference type="ChEBI" id="CHEBI:18420"/>
    </cofactor>
</comment>
<dbReference type="OrthoDB" id="21342at2"/>
<feature type="domain" description="Nudix hydrolase" evidence="3">
    <location>
        <begin position="21"/>
        <end position="155"/>
    </location>
</feature>
<organism evidence="4 5">
    <name type="scientific">Agromyces badenianii</name>
    <dbReference type="NCBI Taxonomy" id="2080742"/>
    <lineage>
        <taxon>Bacteria</taxon>
        <taxon>Bacillati</taxon>
        <taxon>Actinomycetota</taxon>
        <taxon>Actinomycetes</taxon>
        <taxon>Micrococcales</taxon>
        <taxon>Microbacteriaceae</taxon>
        <taxon>Agromyces</taxon>
    </lineage>
</organism>
<dbReference type="CDD" id="cd04683">
    <property type="entry name" value="NUDIX_Hydrolase"/>
    <property type="match status" value="1"/>
</dbReference>
<dbReference type="Gene3D" id="3.90.79.10">
    <property type="entry name" value="Nucleoside Triphosphate Pyrophosphohydrolase"/>
    <property type="match status" value="1"/>
</dbReference>
<evidence type="ECO:0000259" key="3">
    <source>
        <dbReference type="PROSITE" id="PS51462"/>
    </source>
</evidence>
<dbReference type="InterPro" id="IPR015797">
    <property type="entry name" value="NUDIX_hydrolase-like_dom_sf"/>
</dbReference>
<dbReference type="Pfam" id="PF00293">
    <property type="entry name" value="NUDIX"/>
    <property type="match status" value="1"/>
</dbReference>
<dbReference type="InterPro" id="IPR020084">
    <property type="entry name" value="NUDIX_hydrolase_CS"/>
</dbReference>
<dbReference type="RefSeq" id="WP_108596304.1">
    <property type="nucleotide sequence ID" value="NZ_CP028913.1"/>
</dbReference>
<dbReference type="PROSITE" id="PS51462">
    <property type="entry name" value="NUDIX"/>
    <property type="match status" value="1"/>
</dbReference>
<dbReference type="AlphaFoldDB" id="A0A2S0WYV5"/>
<dbReference type="PANTHER" id="PTHR43046:SF16">
    <property type="entry name" value="ADP-RIBOSE PYROPHOSPHATASE YJHB-RELATED"/>
    <property type="match status" value="1"/>
</dbReference>
<accession>A0A2S0WYV5</accession>
<gene>
    <name evidence="4" type="ORF">DCE93_13350</name>
</gene>
<dbReference type="InterPro" id="IPR000086">
    <property type="entry name" value="NUDIX_hydrolase_dom"/>
</dbReference>
<evidence type="ECO:0000313" key="5">
    <source>
        <dbReference type="Proteomes" id="UP000244729"/>
    </source>
</evidence>
<sequence length="166" mass="18096">MTDPDGTSYTEAYAASHGRFAVIPAAYVVLLRGDEVLLQLRRGTGYFDEYWACGAAGHVEQGESLLAAAVREAREELGVELDESALTVLTVMHRTGGAPHLAIEERIDVFFSATEWRGDPRPMEDKAAELGWFALDALPDPVVPHELAVLEALRDGRLGPITPYGF</sequence>
<reference evidence="4 5" key="1">
    <citation type="submission" date="2018-04" db="EMBL/GenBank/DDBJ databases">
        <authorList>
            <person name="Li J."/>
        </authorList>
    </citation>
    <scope>NUCLEOTIDE SEQUENCE [LARGE SCALE GENOMIC DNA]</scope>
    <source>
        <strain evidence="5">30A</strain>
    </source>
</reference>
<keyword evidence="5" id="KW-1185">Reference proteome</keyword>
<dbReference type="SUPFAM" id="SSF55811">
    <property type="entry name" value="Nudix"/>
    <property type="match status" value="1"/>
</dbReference>
<protein>
    <submittedName>
        <fullName evidence="4">DNA mismatch repair protein MutT</fullName>
    </submittedName>
</protein>
<dbReference type="PROSITE" id="PS00893">
    <property type="entry name" value="NUDIX_BOX"/>
    <property type="match status" value="1"/>
</dbReference>
<dbReference type="GO" id="GO:0016787">
    <property type="term" value="F:hydrolase activity"/>
    <property type="evidence" value="ECO:0007669"/>
    <property type="project" value="UniProtKB-KW"/>
</dbReference>
<dbReference type="Proteomes" id="UP000244729">
    <property type="component" value="Chromosome"/>
</dbReference>
<keyword evidence="2" id="KW-0378">Hydrolase</keyword>
<proteinExistence type="predicted"/>
<evidence type="ECO:0000256" key="1">
    <source>
        <dbReference type="ARBA" id="ARBA00001946"/>
    </source>
</evidence>
<name>A0A2S0WYV5_9MICO</name>
<dbReference type="KEGG" id="agm:DCE93_13350"/>
<evidence type="ECO:0000256" key="2">
    <source>
        <dbReference type="ARBA" id="ARBA00022801"/>
    </source>
</evidence>